<proteinExistence type="predicted"/>
<accession>A0A1A9ZHH5</accession>
<organism evidence="1 2">
    <name type="scientific">Glossina pallidipes</name>
    <name type="common">Tsetse fly</name>
    <dbReference type="NCBI Taxonomy" id="7398"/>
    <lineage>
        <taxon>Eukaryota</taxon>
        <taxon>Metazoa</taxon>
        <taxon>Ecdysozoa</taxon>
        <taxon>Arthropoda</taxon>
        <taxon>Hexapoda</taxon>
        <taxon>Insecta</taxon>
        <taxon>Pterygota</taxon>
        <taxon>Neoptera</taxon>
        <taxon>Endopterygota</taxon>
        <taxon>Diptera</taxon>
        <taxon>Brachycera</taxon>
        <taxon>Muscomorpha</taxon>
        <taxon>Hippoboscoidea</taxon>
        <taxon>Glossinidae</taxon>
        <taxon>Glossina</taxon>
    </lineage>
</organism>
<protein>
    <submittedName>
        <fullName evidence="1">Uncharacterized protein</fullName>
    </submittedName>
</protein>
<evidence type="ECO:0000313" key="1">
    <source>
        <dbReference type="EnsemblMetazoa" id="GPAI014797-PA"/>
    </source>
</evidence>
<dbReference type="VEuPathDB" id="VectorBase:GPAI014797"/>
<evidence type="ECO:0000313" key="2">
    <source>
        <dbReference type="Proteomes" id="UP000092445"/>
    </source>
</evidence>
<dbReference type="EnsemblMetazoa" id="GPAI014797-RA">
    <property type="protein sequence ID" value="GPAI014797-PA"/>
    <property type="gene ID" value="GPAI014797"/>
</dbReference>
<reference evidence="1" key="2">
    <citation type="submission" date="2020-05" db="UniProtKB">
        <authorList>
            <consortium name="EnsemblMetazoa"/>
        </authorList>
    </citation>
    <scope>IDENTIFICATION</scope>
    <source>
        <strain evidence="1">IAEA</strain>
    </source>
</reference>
<reference evidence="2" key="1">
    <citation type="submission" date="2014-03" db="EMBL/GenBank/DDBJ databases">
        <authorList>
            <person name="Aksoy S."/>
            <person name="Warren W."/>
            <person name="Wilson R.K."/>
        </authorList>
    </citation>
    <scope>NUCLEOTIDE SEQUENCE [LARGE SCALE GENOMIC DNA]</scope>
    <source>
        <strain evidence="2">IAEA</strain>
    </source>
</reference>
<dbReference type="Proteomes" id="UP000092445">
    <property type="component" value="Unassembled WGS sequence"/>
</dbReference>
<name>A0A1A9ZHH5_GLOPL</name>
<sequence length="121" mass="13628">MAFSETWLKPFISKSSFNFNSFTLVKNGGLGGGVCKCPMAISLRTSLGVVHLPPGDYVAFETKPFDLFLSTFGIKRRQYNNATVLTFSGNRATIFDEQYCQNIVVAIQNSFSWYDWNTTQE</sequence>
<keyword evidence="2" id="KW-1185">Reference proteome</keyword>
<dbReference type="AlphaFoldDB" id="A0A1A9ZHH5"/>